<organism evidence="1">
    <name type="scientific">Cucumis melo</name>
    <name type="common">Muskmelon</name>
    <dbReference type="NCBI Taxonomy" id="3656"/>
    <lineage>
        <taxon>Eukaryota</taxon>
        <taxon>Viridiplantae</taxon>
        <taxon>Streptophyta</taxon>
        <taxon>Embryophyta</taxon>
        <taxon>Tracheophyta</taxon>
        <taxon>Spermatophyta</taxon>
        <taxon>Magnoliopsida</taxon>
        <taxon>eudicotyledons</taxon>
        <taxon>Gunneridae</taxon>
        <taxon>Pentapetalae</taxon>
        <taxon>rosids</taxon>
        <taxon>fabids</taxon>
        <taxon>Cucurbitales</taxon>
        <taxon>Cucurbitaceae</taxon>
        <taxon>Benincaseae</taxon>
        <taxon>Cucumis</taxon>
    </lineage>
</organism>
<dbReference type="EnsemblPlants" id="MELO3C032774.2.1">
    <property type="protein sequence ID" value="MELO3C032774.2.1"/>
    <property type="gene ID" value="MELO3C032774.2"/>
</dbReference>
<accession>A0A9I9EEU4</accession>
<dbReference type="AlphaFoldDB" id="A0A9I9EEU4"/>
<reference evidence="1" key="1">
    <citation type="submission" date="2023-03" db="UniProtKB">
        <authorList>
            <consortium name="EnsemblPlants"/>
        </authorList>
    </citation>
    <scope>IDENTIFICATION</scope>
</reference>
<evidence type="ECO:0000313" key="1">
    <source>
        <dbReference type="EnsemblPlants" id="MELO3C032774.2.1"/>
    </source>
</evidence>
<protein>
    <recommendedName>
        <fullName evidence="2">CACTA en-spm transposon protein</fullName>
    </recommendedName>
</protein>
<sequence>MLVDVFFTIQKRFKLNNDVGKQEAIPDVMVPDAPCMVSRMVVPVPNALSDSPRMFQTILDESLMSSSTGQNSRRLCELKEEEKRRKEKNEKEKKRCRVLDPCHRLPHRCHLPCRRAAVLSLLISVKAFSVSFKIIEYWISFGMWVENLRKGALTMDKGWMKLRNKFSLEYRKGVTQFLKVSKFHIDAYRRISNPFDKGTSSSHFYEEDETFGMLNDLQIPIEHEEEIEEDGVARSISDWKKCLAIQVSVSGFDETDAIFFKFIEDLNNFVEGSSSVDDNLGESNVSTPGVGALCSRQWEDSMSITSDVEKPISPHVVRFSQAISANVGREYIEVVKDDLQCFFVLDFNDQEMNRFVEHQMLSTFKEFKDDCHKHFKKYSNLEKAHANLPHILVGCMED</sequence>
<dbReference type="Gramene" id="MELO3C032774.2.1">
    <property type="protein sequence ID" value="MELO3C032774.2.1"/>
    <property type="gene ID" value="MELO3C032774.2"/>
</dbReference>
<name>A0A9I9EEU4_CUCME</name>
<evidence type="ECO:0008006" key="2">
    <source>
        <dbReference type="Google" id="ProtNLM"/>
    </source>
</evidence>
<proteinExistence type="predicted"/>